<keyword evidence="21" id="KW-0170">Cobalt</keyword>
<dbReference type="InterPro" id="IPR031322">
    <property type="entry name" value="Shikimate/glucono_kinase"/>
</dbReference>
<dbReference type="Gene3D" id="3.40.50.300">
    <property type="entry name" value="P-loop containing nucleotide triphosphate hydrolases"/>
    <property type="match status" value="1"/>
</dbReference>
<dbReference type="PROSITE" id="PS01128">
    <property type="entry name" value="SHIKIMATE_KINASE"/>
    <property type="match status" value="1"/>
</dbReference>
<dbReference type="InterPro" id="IPR027417">
    <property type="entry name" value="P-loop_NTPase"/>
</dbReference>
<dbReference type="NCBIfam" id="NF010552">
    <property type="entry name" value="PRK13946.1"/>
    <property type="match status" value="1"/>
</dbReference>
<dbReference type="InterPro" id="IPR050071">
    <property type="entry name" value="Dehydroquinate_synthase"/>
</dbReference>
<dbReference type="CDD" id="cd08195">
    <property type="entry name" value="DHQS"/>
    <property type="match status" value="1"/>
</dbReference>
<feature type="binding site" evidence="20">
    <location>
        <position position="172"/>
    </location>
    <ligand>
        <name>substrate</name>
    </ligand>
</feature>
<dbReference type="UniPathway" id="UPA00053">
    <property type="reaction ID" value="UER00085"/>
</dbReference>
<evidence type="ECO:0000256" key="2">
    <source>
        <dbReference type="ARBA" id="ARBA00001911"/>
    </source>
</evidence>
<evidence type="ECO:0000256" key="19">
    <source>
        <dbReference type="ARBA" id="ARBA00048567"/>
    </source>
</evidence>
<dbReference type="EC" id="4.2.3.4" evidence="21"/>
<dbReference type="InterPro" id="IPR000623">
    <property type="entry name" value="Shikimate_kinase/TSH1"/>
</dbReference>
<keyword evidence="11 21" id="KW-0547">Nucleotide-binding</keyword>
<feature type="binding site" evidence="21">
    <location>
        <position position="457"/>
    </location>
    <ligand>
        <name>Zn(2+)</name>
        <dbReference type="ChEBI" id="CHEBI:29105"/>
    </ligand>
</feature>
<evidence type="ECO:0000256" key="6">
    <source>
        <dbReference type="ARBA" id="ARBA00004842"/>
    </source>
</evidence>
<dbReference type="CDD" id="cd00464">
    <property type="entry name" value="SK"/>
    <property type="match status" value="1"/>
</dbReference>
<comment type="pathway">
    <text evidence="6 20">Metabolic intermediate biosynthesis; chorismate biosynthesis; chorismate from D-erythrose 4-phosphate and phosphoenolpyruvate: step 5/7.</text>
</comment>
<dbReference type="SUPFAM" id="SSF56796">
    <property type="entry name" value="Dehydroquinate synthase-like"/>
    <property type="match status" value="1"/>
</dbReference>
<evidence type="ECO:0000256" key="12">
    <source>
        <dbReference type="ARBA" id="ARBA00022777"/>
    </source>
</evidence>
<keyword evidence="20" id="KW-0460">Magnesium</keyword>
<dbReference type="Pfam" id="PF24621">
    <property type="entry name" value="DHQS_C"/>
    <property type="match status" value="1"/>
</dbReference>
<dbReference type="GO" id="GO:0000287">
    <property type="term" value="F:magnesium ion binding"/>
    <property type="evidence" value="ECO:0007669"/>
    <property type="project" value="UniProtKB-UniRule"/>
</dbReference>
<dbReference type="Pfam" id="PF01761">
    <property type="entry name" value="DHQ_synthase"/>
    <property type="match status" value="1"/>
</dbReference>
<keyword evidence="9 20" id="KW-0808">Transferase</keyword>
<dbReference type="NCBIfam" id="TIGR01357">
    <property type="entry name" value="aroB"/>
    <property type="match status" value="1"/>
</dbReference>
<dbReference type="Gene3D" id="3.40.50.1970">
    <property type="match status" value="1"/>
</dbReference>
<feature type="binding site" evidence="20">
    <location>
        <position position="115"/>
    </location>
    <ligand>
        <name>substrate</name>
    </ligand>
</feature>
<feature type="binding site" evidence="21">
    <location>
        <position position="391"/>
    </location>
    <ligand>
        <name>Zn(2+)</name>
        <dbReference type="ChEBI" id="CHEBI:29105"/>
    </ligand>
</feature>
<dbReference type="InterPro" id="IPR030960">
    <property type="entry name" value="DHQS/DOIS_N"/>
</dbReference>
<evidence type="ECO:0000256" key="8">
    <source>
        <dbReference type="ARBA" id="ARBA00022605"/>
    </source>
</evidence>
<dbReference type="SUPFAM" id="SSF52540">
    <property type="entry name" value="P-loop containing nucleoside triphosphate hydrolases"/>
    <property type="match status" value="1"/>
</dbReference>
<dbReference type="RefSeq" id="WP_052953092.1">
    <property type="nucleotide sequence ID" value="NZ_BANJ01000068.1"/>
</dbReference>
<keyword evidence="15 21" id="KW-0520">NAD</keyword>
<feature type="binding site" evidence="20">
    <location>
        <begin position="47"/>
        <end position="52"/>
    </location>
    <ligand>
        <name>ATP</name>
        <dbReference type="ChEBI" id="CHEBI:30616"/>
    </ligand>
</feature>
<feature type="binding site" evidence="20">
    <location>
        <position position="93"/>
    </location>
    <ligand>
        <name>substrate</name>
    </ligand>
</feature>
<sequence>MSRQIPPDRPGPATPSRAIPLDLNAVGPARPRQAGSGRTIVLVGLMGAGKTTIGRILAARLGVPFVDSDEEIERAAGCTIADLFHKYGEPEFRRGERLVIRRLLSGPPVVLATGGGAFMDSRTRASVREHAVSIWLRCPLPVLVQRVADRTHRPLLNAAPPHAVLADLMRLRHPVYAEADIIVDCGDDNVEHSADHVIQALKHNRQPLRVPVRLDRASYDVVIGPDVIRRAGALLAPVLPQKRVMILTDETVSPLHLPRLLEGLEETGIRAEVITIPPGEGSKTIGMYERVTNALLEAHVERGTTVVALGGGVVGDLAGFCAATTLRGLPFVQIPTTLLSQVDSSVGGKTGINTPFGKNLLGAFHQPIAVLADTSTLATLPVRELRAGYAEIVKSGLLGDAALFDWCERHGAAVLAGDPAMQAEAIRMACAFKARVVVADEREERKADGRALLNLGHTFGHALEAEMGYNGSLLHGEAVSIGLRLAFMLSVRLGYCPAEDLERVTRHLERLSMPARISDTGRNFSAAQLVRNMQRDKKMRDGRLSFVLVRGIGRAFTCRDVPDDVVLEILRADGCTP</sequence>
<evidence type="ECO:0000313" key="25">
    <source>
        <dbReference type="Proteomes" id="UP000032683"/>
    </source>
</evidence>
<comment type="caution">
    <text evidence="24">The sequence shown here is derived from an EMBL/GenBank/DDBJ whole genome shotgun (WGS) entry which is preliminary data.</text>
</comment>
<dbReference type="AlphaFoldDB" id="A0A0D6QBI4"/>
<evidence type="ECO:0000256" key="18">
    <source>
        <dbReference type="ARBA" id="ARBA00023268"/>
    </source>
</evidence>
<organism evidence="24 25">
    <name type="scientific">Komagataeibacter xylinus NBRC 13693</name>
    <dbReference type="NCBI Taxonomy" id="1234668"/>
    <lineage>
        <taxon>Bacteria</taxon>
        <taxon>Pseudomonadati</taxon>
        <taxon>Pseudomonadota</taxon>
        <taxon>Alphaproteobacteria</taxon>
        <taxon>Acetobacterales</taxon>
        <taxon>Acetobacteraceae</taxon>
        <taxon>Komagataeibacter</taxon>
    </lineage>
</organism>
<dbReference type="EC" id="2.7.1.71" evidence="20"/>
<dbReference type="Gene3D" id="1.20.1090.10">
    <property type="entry name" value="Dehydroquinate synthase-like - alpha domain"/>
    <property type="match status" value="1"/>
</dbReference>
<feature type="binding site" evidence="21">
    <location>
        <position position="475"/>
    </location>
    <ligand>
        <name>Zn(2+)</name>
        <dbReference type="ChEBI" id="CHEBI:29105"/>
    </ligand>
</feature>
<comment type="cofactor">
    <cofactor evidence="2 21">
        <name>NAD(+)</name>
        <dbReference type="ChEBI" id="CHEBI:57540"/>
    </cofactor>
</comment>
<evidence type="ECO:0000256" key="21">
    <source>
        <dbReference type="HAMAP-Rule" id="MF_00110"/>
    </source>
</evidence>
<reference evidence="24 25" key="1">
    <citation type="submission" date="2012-11" db="EMBL/GenBank/DDBJ databases">
        <title>Whole genome sequence of Gluconacetobacter xylinus NBRC 13693.</title>
        <authorList>
            <person name="Azuma Y."/>
            <person name="Higashiura N."/>
            <person name="Hirakawa H."/>
            <person name="Matsushita K."/>
        </authorList>
    </citation>
    <scope>NUCLEOTIDE SEQUENCE [LARGE SCALE GENOMIC DNA]</scope>
    <source>
        <strain evidence="24 25">NBRC 13693</strain>
    </source>
</reference>
<comment type="similarity">
    <text evidence="20">Belongs to the shikimate kinase family.</text>
</comment>
<dbReference type="EMBL" id="BANJ01000068">
    <property type="protein sequence ID" value="GAO00873.1"/>
    <property type="molecule type" value="Genomic_DNA"/>
</dbReference>
<name>A0A0D6QBI4_KOMXY</name>
<dbReference type="GO" id="GO:0003856">
    <property type="term" value="F:3-dehydroquinate synthase activity"/>
    <property type="evidence" value="ECO:0007669"/>
    <property type="project" value="UniProtKB-UniRule"/>
</dbReference>
<evidence type="ECO:0000256" key="4">
    <source>
        <dbReference type="ARBA" id="ARBA00003485"/>
    </source>
</evidence>
<feature type="domain" description="3-dehydroquinate synthase N-terminal" evidence="22">
    <location>
        <begin position="274"/>
        <end position="386"/>
    </location>
</feature>
<feature type="binding site" evidence="21">
    <location>
        <begin position="312"/>
        <end position="316"/>
    </location>
    <ligand>
        <name>NAD(+)</name>
        <dbReference type="ChEBI" id="CHEBI:57540"/>
    </ligand>
</feature>
<protein>
    <recommendedName>
        <fullName evidence="20 21">Multifunctional fusion protein</fullName>
    </recommendedName>
    <domain>
        <recommendedName>
            <fullName evidence="20">Shikimate kinase</fullName>
            <shortName evidence="20">SK</shortName>
            <ecNumber evidence="20">2.7.1.71</ecNumber>
        </recommendedName>
    </domain>
    <domain>
        <recommendedName>
            <fullName evidence="21">3-dehydroquinate synthase</fullName>
            <shortName evidence="21">DHQS</shortName>
            <ecNumber evidence="21">4.2.3.4</ecNumber>
        </recommendedName>
    </domain>
</protein>
<evidence type="ECO:0000256" key="15">
    <source>
        <dbReference type="ARBA" id="ARBA00023027"/>
    </source>
</evidence>
<comment type="catalytic activity">
    <reaction evidence="19 20">
        <text>shikimate + ATP = 3-phosphoshikimate + ADP + H(+)</text>
        <dbReference type="Rhea" id="RHEA:13121"/>
        <dbReference type="ChEBI" id="CHEBI:15378"/>
        <dbReference type="ChEBI" id="CHEBI:30616"/>
        <dbReference type="ChEBI" id="CHEBI:36208"/>
        <dbReference type="ChEBI" id="CHEBI:145989"/>
        <dbReference type="ChEBI" id="CHEBI:456216"/>
        <dbReference type="EC" id="2.7.1.71"/>
    </reaction>
</comment>
<accession>A0A0D6QBI4</accession>
<dbReference type="HAMAP" id="MF_00110">
    <property type="entry name" value="DHQ_synthase"/>
    <property type="match status" value="1"/>
</dbReference>
<feature type="domain" description="3-dehydroquinate synthase C-terminal" evidence="23">
    <location>
        <begin position="388"/>
        <end position="539"/>
    </location>
</feature>
<dbReference type="GO" id="GO:0009423">
    <property type="term" value="P:chorismate biosynthetic process"/>
    <property type="evidence" value="ECO:0007669"/>
    <property type="project" value="UniProtKB-UniRule"/>
</dbReference>
<feature type="binding site" evidence="21">
    <location>
        <position position="349"/>
    </location>
    <ligand>
        <name>NAD(+)</name>
        <dbReference type="ChEBI" id="CHEBI:57540"/>
    </ligand>
</feature>
<dbReference type="Proteomes" id="UP000032683">
    <property type="component" value="Unassembled WGS sequence"/>
</dbReference>
<dbReference type="FunFam" id="3.40.50.1970:FF:000007">
    <property type="entry name" value="Pentafunctional AROM polypeptide"/>
    <property type="match status" value="1"/>
</dbReference>
<comment type="catalytic activity">
    <reaction evidence="1 21">
        <text>7-phospho-2-dehydro-3-deoxy-D-arabino-heptonate = 3-dehydroquinate + phosphate</text>
        <dbReference type="Rhea" id="RHEA:21968"/>
        <dbReference type="ChEBI" id="CHEBI:32364"/>
        <dbReference type="ChEBI" id="CHEBI:43474"/>
        <dbReference type="ChEBI" id="CHEBI:58394"/>
        <dbReference type="EC" id="4.2.3.4"/>
    </reaction>
</comment>
<feature type="binding site" evidence="21">
    <location>
        <position position="358"/>
    </location>
    <ligand>
        <name>NAD(+)</name>
        <dbReference type="ChEBI" id="CHEBI:57540"/>
    </ligand>
</feature>
<comment type="pathway">
    <text evidence="5 21">Metabolic intermediate biosynthesis; chorismate biosynthesis; chorismate from D-erythrose 4-phosphate and phosphoenolpyruvate: step 2/7.</text>
</comment>
<evidence type="ECO:0000313" key="24">
    <source>
        <dbReference type="EMBL" id="GAO00873.1"/>
    </source>
</evidence>
<evidence type="ECO:0000256" key="5">
    <source>
        <dbReference type="ARBA" id="ARBA00004661"/>
    </source>
</evidence>
<keyword evidence="17 21" id="KW-0456">Lyase</keyword>
<evidence type="ECO:0000256" key="20">
    <source>
        <dbReference type="HAMAP-Rule" id="MF_00109"/>
    </source>
</evidence>
<dbReference type="PANTHER" id="PTHR43622">
    <property type="entry name" value="3-DEHYDROQUINATE SYNTHASE"/>
    <property type="match status" value="1"/>
</dbReference>
<dbReference type="GO" id="GO:0009073">
    <property type="term" value="P:aromatic amino acid family biosynthetic process"/>
    <property type="evidence" value="ECO:0007669"/>
    <property type="project" value="UniProtKB-KW"/>
</dbReference>
<dbReference type="Pfam" id="PF01202">
    <property type="entry name" value="SKI"/>
    <property type="match status" value="1"/>
</dbReference>
<evidence type="ECO:0000256" key="10">
    <source>
        <dbReference type="ARBA" id="ARBA00022723"/>
    </source>
</evidence>
<comment type="similarity">
    <text evidence="21">Belongs to the sugar phosphate cyclases superfamily. Dehydroquinate synthase family.</text>
</comment>
<keyword evidence="8 21" id="KW-0028">Amino-acid biosynthesis</keyword>
<dbReference type="PRINTS" id="PR01100">
    <property type="entry name" value="SHIKIMTKNASE"/>
</dbReference>
<comment type="cofactor">
    <cofactor evidence="3">
        <name>Zn(2+)</name>
        <dbReference type="ChEBI" id="CHEBI:29105"/>
    </cofactor>
</comment>
<keyword evidence="18" id="KW-0511">Multifunctional enzyme</keyword>
<evidence type="ECO:0000259" key="23">
    <source>
        <dbReference type="Pfam" id="PF24621"/>
    </source>
</evidence>
<evidence type="ECO:0000256" key="3">
    <source>
        <dbReference type="ARBA" id="ARBA00001947"/>
    </source>
</evidence>
<keyword evidence="13 21" id="KW-0862">Zinc</keyword>
<keyword evidence="16 21" id="KW-0057">Aromatic amino acid biosynthesis</keyword>
<feature type="binding site" evidence="21">
    <location>
        <begin position="376"/>
        <end position="379"/>
    </location>
    <ligand>
        <name>NAD(+)</name>
        <dbReference type="ChEBI" id="CHEBI:57540"/>
    </ligand>
</feature>
<comment type="function">
    <text evidence="20">Catalyzes the specific phosphorylation of the 3-hydroxyl group of shikimic acid using ATP as a cosubstrate.</text>
</comment>
<comment type="function">
    <text evidence="4 21">Catalyzes the conversion of 3-deoxy-D-arabino-heptulosonate 7-phosphate (DAHP) to dehydroquinate (DHQ).</text>
</comment>
<keyword evidence="10 21" id="KW-0479">Metal-binding</keyword>
<comment type="subunit">
    <text evidence="20">Monomer.</text>
</comment>
<dbReference type="GO" id="GO:0004765">
    <property type="term" value="F:shikimate kinase activity"/>
    <property type="evidence" value="ECO:0007669"/>
    <property type="project" value="UniProtKB-UniRule"/>
</dbReference>
<dbReference type="HAMAP" id="MF_00109">
    <property type="entry name" value="Shikimate_kinase"/>
    <property type="match status" value="1"/>
</dbReference>
<keyword evidence="12 20" id="KW-0418">Kinase</keyword>
<keyword evidence="14 20" id="KW-0067">ATP-binding</keyword>
<evidence type="ECO:0000256" key="13">
    <source>
        <dbReference type="ARBA" id="ARBA00022833"/>
    </source>
</evidence>
<gene>
    <name evidence="20" type="primary">aroK</name>
    <name evidence="21" type="synonym">aroB</name>
    <name evidence="24" type="ORF">Gxy13693_068_004</name>
</gene>
<keyword evidence="7 21" id="KW-0963">Cytoplasm</keyword>
<evidence type="ECO:0000256" key="16">
    <source>
        <dbReference type="ARBA" id="ARBA00023141"/>
    </source>
</evidence>
<dbReference type="GO" id="GO:0005524">
    <property type="term" value="F:ATP binding"/>
    <property type="evidence" value="ECO:0007669"/>
    <property type="project" value="UniProtKB-UniRule"/>
</dbReference>
<dbReference type="PANTHER" id="PTHR43622:SF7">
    <property type="entry name" value="3-DEHYDROQUINATE SYNTHASE, CHLOROPLASTIC"/>
    <property type="match status" value="1"/>
</dbReference>
<comment type="subcellular location">
    <subcellularLocation>
        <location evidence="21">Cytoplasm</location>
    </subcellularLocation>
</comment>
<feature type="binding site" evidence="20">
    <location>
        <position position="51"/>
    </location>
    <ligand>
        <name>Mg(2+)</name>
        <dbReference type="ChEBI" id="CHEBI:18420"/>
    </ligand>
</feature>
<dbReference type="GO" id="GO:0005737">
    <property type="term" value="C:cytoplasm"/>
    <property type="evidence" value="ECO:0007669"/>
    <property type="project" value="UniProtKB-SubCell"/>
</dbReference>
<dbReference type="InterPro" id="IPR016037">
    <property type="entry name" value="DHQ_synth_AroB"/>
</dbReference>
<comment type="cofactor">
    <cofactor evidence="21">
        <name>Co(2+)</name>
        <dbReference type="ChEBI" id="CHEBI:48828"/>
    </cofactor>
    <cofactor evidence="21">
        <name>Zn(2+)</name>
        <dbReference type="ChEBI" id="CHEBI:29105"/>
    </cofactor>
    <text evidence="21">Binds 1 divalent metal cation per subunit. Can use either Co(2+) or Zn(2+).</text>
</comment>
<feature type="binding site" evidence="20">
    <location>
        <position position="153"/>
    </location>
    <ligand>
        <name>ATP</name>
        <dbReference type="ChEBI" id="CHEBI:30616"/>
    </ligand>
</feature>
<comment type="caution">
    <text evidence="21">Lacks conserved residue(s) required for the propagation of feature annotation.</text>
</comment>
<evidence type="ECO:0000256" key="9">
    <source>
        <dbReference type="ARBA" id="ARBA00022679"/>
    </source>
</evidence>
<dbReference type="GO" id="GO:0008652">
    <property type="term" value="P:amino acid biosynthetic process"/>
    <property type="evidence" value="ECO:0007669"/>
    <property type="project" value="UniProtKB-KW"/>
</dbReference>
<evidence type="ECO:0000256" key="1">
    <source>
        <dbReference type="ARBA" id="ARBA00001393"/>
    </source>
</evidence>
<feature type="binding site" evidence="20">
    <location>
        <position position="69"/>
    </location>
    <ligand>
        <name>substrate</name>
    </ligand>
</feature>
<proteinExistence type="inferred from homology"/>
<evidence type="ECO:0000256" key="11">
    <source>
        <dbReference type="ARBA" id="ARBA00022741"/>
    </source>
</evidence>
<dbReference type="InterPro" id="IPR023000">
    <property type="entry name" value="Shikimate_kinase_CS"/>
</dbReference>
<dbReference type="InterPro" id="IPR056179">
    <property type="entry name" value="DHQS_C"/>
</dbReference>
<evidence type="ECO:0000256" key="17">
    <source>
        <dbReference type="ARBA" id="ARBA00023239"/>
    </source>
</evidence>
<evidence type="ECO:0000259" key="22">
    <source>
        <dbReference type="Pfam" id="PF01761"/>
    </source>
</evidence>
<comment type="cofactor">
    <cofactor evidence="20">
        <name>Mg(2+)</name>
        <dbReference type="ChEBI" id="CHEBI:18420"/>
    </cofactor>
    <text evidence="20">Binds 1 Mg(2+) ion per subunit.</text>
</comment>
<feature type="binding site" evidence="21">
    <location>
        <begin position="336"/>
        <end position="337"/>
    </location>
    <ligand>
        <name>NAD(+)</name>
        <dbReference type="ChEBI" id="CHEBI:57540"/>
    </ligand>
</feature>
<evidence type="ECO:0000256" key="14">
    <source>
        <dbReference type="ARBA" id="ARBA00022840"/>
    </source>
</evidence>
<evidence type="ECO:0000256" key="7">
    <source>
        <dbReference type="ARBA" id="ARBA00022490"/>
    </source>
</evidence>